<feature type="region of interest" description="Disordered" evidence="1">
    <location>
        <begin position="1"/>
        <end position="41"/>
    </location>
</feature>
<feature type="region of interest" description="Disordered" evidence="1">
    <location>
        <begin position="751"/>
        <end position="812"/>
    </location>
</feature>
<feature type="domain" description="4Fe-4S ferredoxin-type" evidence="2">
    <location>
        <begin position="373"/>
        <end position="406"/>
    </location>
</feature>
<feature type="compositionally biased region" description="Polar residues" evidence="1">
    <location>
        <begin position="221"/>
        <end position="243"/>
    </location>
</feature>
<keyword evidence="4" id="KW-1185">Reference proteome</keyword>
<evidence type="ECO:0000259" key="2">
    <source>
        <dbReference type="PROSITE" id="PS51379"/>
    </source>
</evidence>
<sequence>MAPIPTTQTTQATTRKLPPSRIPAPIPTFRPTTPRHKVPTIPKAKQSAFYQRAVGLAPAKEITKPQEIIKIEEIEEIFQPQEIMPPAEIPQSETPTQRYTLPSCWPEGISPPRNLLESPSRHITPKEIPQPETSPRQRITLSNCWPEGISPPRSLLESPSRHIPLKEIPQPETPPRQRITLPSCWPEGISPPRSLYESPSSQINLLECWPLGISPPRSLCESPTSGATRQNITPPKQTTLAPATTPSRQIPHLALQQLSIQQLTPPMTPPAQILKPGQVPLHDRFAQARETARVREFTRAQKLTSVMMEAIEREPKKKKYLSPPSSLGNYLEDRLTGEVGCNHEAGEMMGRHYGVCTECGEEGECVFEEEGYGEYQYEEDGYECVDCGGCVEYGCPQLGDEDFEEWFCEAEECRDELHMEVEEPMEDGNGEEENGVEEVEEFEKVEDVSEVEEVSKVEEVEEAKIEETKRTDEAENIEAKNIEETRKVEEAKMIEEAEKIKEVEKAQEVVQKPVIPVEAVWDNDQPIQNIKQQEPESGLSGDSQPNKEANQTRSEDHAPGDEQLINVIKSSDPEECAVGGGQSTKDAKASDAQPAANEATIDELSKDSVPGDEQHIKVTKPEEAFDNQGDRQPMTSEKSSEKSSDKLPAMDIPKDYVPGDGQPIESAKESDTAPAKELPKDEVLGNGRPVESSKVADTLLAKGPPEVLASGDGQSIKATKPEAAVNYVPEDGQQNRGVTVSLSMNIGNISQNAALKKSQPAKEAEKIPPHKPRRQSVRSQSSRPGNQKKVSDYWQPINKHNTAPVSSPGNGQPFIVRKVQEIEYAPGDGQTIRRTKVEEFFEYSPSSDLPIKELPKEDNQLTKAANEKIPKDIVISSATEPVKEIKEDVPNDSVPEHEQPVKTPVAEDVNLHYVPGDNIPINGTGSLREPSKVGKKPWWMEDVPNGSVSKDMEKKPWWDSK</sequence>
<feature type="region of interest" description="Disordered" evidence="1">
    <location>
        <begin position="440"/>
        <end position="477"/>
    </location>
</feature>
<feature type="compositionally biased region" description="Low complexity" evidence="1">
    <location>
        <begin position="1"/>
        <end position="14"/>
    </location>
</feature>
<evidence type="ECO:0000313" key="3">
    <source>
        <dbReference type="EMBL" id="CCX08922.1"/>
    </source>
</evidence>
<dbReference type="Proteomes" id="UP000018144">
    <property type="component" value="Unassembled WGS sequence"/>
</dbReference>
<feature type="compositionally biased region" description="Polar residues" evidence="1">
    <location>
        <begin position="540"/>
        <end position="552"/>
    </location>
</feature>
<protein>
    <recommendedName>
        <fullName evidence="2">4Fe-4S ferredoxin-type domain-containing protein</fullName>
    </recommendedName>
</protein>
<feature type="region of interest" description="Disordered" evidence="1">
    <location>
        <begin position="219"/>
        <end position="243"/>
    </location>
</feature>
<accession>U4L1B7</accession>
<evidence type="ECO:0000256" key="1">
    <source>
        <dbReference type="SAM" id="MobiDB-lite"/>
    </source>
</evidence>
<proteinExistence type="predicted"/>
<feature type="compositionally biased region" description="Polar residues" evidence="1">
    <location>
        <begin position="798"/>
        <end position="810"/>
    </location>
</feature>
<feature type="compositionally biased region" description="Basic and acidic residues" evidence="1">
    <location>
        <begin position="612"/>
        <end position="623"/>
    </location>
</feature>
<evidence type="ECO:0000313" key="4">
    <source>
        <dbReference type="Proteomes" id="UP000018144"/>
    </source>
</evidence>
<reference evidence="3 4" key="1">
    <citation type="journal article" date="2013" name="PLoS Genet.">
        <title>The genome and development-dependent transcriptomes of Pyronema confluens: a window into fungal evolution.</title>
        <authorList>
            <person name="Traeger S."/>
            <person name="Altegoer F."/>
            <person name="Freitag M."/>
            <person name="Gabaldon T."/>
            <person name="Kempken F."/>
            <person name="Kumar A."/>
            <person name="Marcet-Houben M."/>
            <person name="Poggeler S."/>
            <person name="Stajich J.E."/>
            <person name="Nowrousian M."/>
        </authorList>
    </citation>
    <scope>NUCLEOTIDE SEQUENCE [LARGE SCALE GENOMIC DNA]</scope>
    <source>
        <strain evidence="4">CBS 100304</strain>
        <tissue evidence="3">Vegetative mycelium</tissue>
    </source>
</reference>
<feature type="region of interest" description="Disordered" evidence="1">
    <location>
        <begin position="513"/>
        <end position="716"/>
    </location>
</feature>
<feature type="compositionally biased region" description="Basic and acidic residues" evidence="1">
    <location>
        <begin position="882"/>
        <end position="900"/>
    </location>
</feature>
<feature type="compositionally biased region" description="Basic and acidic residues" evidence="1">
    <location>
        <begin position="453"/>
        <end position="477"/>
    </location>
</feature>
<gene>
    <name evidence="3" type="ORF">PCON_08515</name>
</gene>
<feature type="region of interest" description="Disordered" evidence="1">
    <location>
        <begin position="882"/>
        <end position="961"/>
    </location>
</feature>
<dbReference type="InterPro" id="IPR017896">
    <property type="entry name" value="4Fe4S_Fe-S-bd"/>
</dbReference>
<name>U4L1B7_PYROM</name>
<organism evidence="3 4">
    <name type="scientific">Pyronema omphalodes (strain CBS 100304)</name>
    <name type="common">Pyronema confluens</name>
    <dbReference type="NCBI Taxonomy" id="1076935"/>
    <lineage>
        <taxon>Eukaryota</taxon>
        <taxon>Fungi</taxon>
        <taxon>Dikarya</taxon>
        <taxon>Ascomycota</taxon>
        <taxon>Pezizomycotina</taxon>
        <taxon>Pezizomycetes</taxon>
        <taxon>Pezizales</taxon>
        <taxon>Pyronemataceae</taxon>
        <taxon>Pyronema</taxon>
    </lineage>
</organism>
<dbReference type="PROSITE" id="PS51379">
    <property type="entry name" value="4FE4S_FER_2"/>
    <property type="match status" value="1"/>
</dbReference>
<feature type="compositionally biased region" description="Acidic residues" evidence="1">
    <location>
        <begin position="440"/>
        <end position="452"/>
    </location>
</feature>
<dbReference type="EMBL" id="HF935437">
    <property type="protein sequence ID" value="CCX08922.1"/>
    <property type="molecule type" value="Genomic_DNA"/>
</dbReference>
<dbReference type="AlphaFoldDB" id="U4L1B7"/>
<feature type="compositionally biased region" description="Basic and acidic residues" evidence="1">
    <location>
        <begin position="950"/>
        <end position="961"/>
    </location>
</feature>